<feature type="compositionally biased region" description="Basic and acidic residues" evidence="1">
    <location>
        <begin position="1"/>
        <end position="13"/>
    </location>
</feature>
<comment type="caution">
    <text evidence="2">The sequence shown here is derived from an EMBL/GenBank/DDBJ whole genome shotgun (WGS) entry which is preliminary data.</text>
</comment>
<evidence type="ECO:0000313" key="3">
    <source>
        <dbReference type="Proteomes" id="UP000322234"/>
    </source>
</evidence>
<feature type="region of interest" description="Disordered" evidence="1">
    <location>
        <begin position="1"/>
        <end position="79"/>
    </location>
</feature>
<proteinExistence type="predicted"/>
<evidence type="ECO:0000256" key="1">
    <source>
        <dbReference type="SAM" id="MobiDB-lite"/>
    </source>
</evidence>
<name>A0A6B0QWH5_9CETA</name>
<reference evidence="2" key="1">
    <citation type="submission" date="2019-10" db="EMBL/GenBank/DDBJ databases">
        <title>The sequence and de novo assembly of the wild yak genome.</title>
        <authorList>
            <person name="Liu Y."/>
        </authorList>
    </citation>
    <scope>NUCLEOTIDE SEQUENCE [LARGE SCALE GENOMIC DNA]</scope>
    <source>
        <strain evidence="2">WY2019</strain>
    </source>
</reference>
<accession>A0A6B0QWH5</accession>
<sequence>MHDAASRSLRAESQEVEGLPPMPSQLTAPKGAYALTSTESSKAKTSEAPGKPGDYPKWTEEGSAPSCPVVTWLTRRDQN</sequence>
<organism evidence="2 3">
    <name type="scientific">Bos mutus</name>
    <name type="common">wild yak</name>
    <dbReference type="NCBI Taxonomy" id="72004"/>
    <lineage>
        <taxon>Eukaryota</taxon>
        <taxon>Metazoa</taxon>
        <taxon>Chordata</taxon>
        <taxon>Craniata</taxon>
        <taxon>Vertebrata</taxon>
        <taxon>Euteleostomi</taxon>
        <taxon>Mammalia</taxon>
        <taxon>Eutheria</taxon>
        <taxon>Laurasiatheria</taxon>
        <taxon>Artiodactyla</taxon>
        <taxon>Ruminantia</taxon>
        <taxon>Pecora</taxon>
        <taxon>Bovidae</taxon>
        <taxon>Bovinae</taxon>
        <taxon>Bos</taxon>
    </lineage>
</organism>
<dbReference type="Proteomes" id="UP000322234">
    <property type="component" value="Unassembled WGS sequence"/>
</dbReference>
<evidence type="ECO:0000313" key="2">
    <source>
        <dbReference type="EMBL" id="MXQ82278.1"/>
    </source>
</evidence>
<protein>
    <submittedName>
        <fullName evidence="2">Uncharacterized protein</fullName>
    </submittedName>
</protein>
<keyword evidence="3" id="KW-1185">Reference proteome</keyword>
<dbReference type="EMBL" id="VBQZ03000012">
    <property type="protein sequence ID" value="MXQ82278.1"/>
    <property type="molecule type" value="Genomic_DNA"/>
</dbReference>
<dbReference type="AlphaFoldDB" id="A0A6B0QWH5"/>
<gene>
    <name evidence="2" type="ORF">E5288_WYG010962</name>
</gene>